<reference evidence="1 2" key="1">
    <citation type="journal article" date="2021" name="Hortic Res">
        <title>Chromosome-scale assembly of the Dendrobium chrysotoxum genome enhances the understanding of orchid evolution.</title>
        <authorList>
            <person name="Zhang Y."/>
            <person name="Zhang G.Q."/>
            <person name="Zhang D."/>
            <person name="Liu X.D."/>
            <person name="Xu X.Y."/>
            <person name="Sun W.H."/>
            <person name="Yu X."/>
            <person name="Zhu X."/>
            <person name="Wang Z.W."/>
            <person name="Zhao X."/>
            <person name="Zhong W.Y."/>
            <person name="Chen H."/>
            <person name="Yin W.L."/>
            <person name="Huang T."/>
            <person name="Niu S.C."/>
            <person name="Liu Z.J."/>
        </authorList>
    </citation>
    <scope>NUCLEOTIDE SEQUENCE [LARGE SCALE GENOMIC DNA]</scope>
    <source>
        <strain evidence="1">Lindl</strain>
    </source>
</reference>
<dbReference type="EMBL" id="JAGFBR010000011">
    <property type="protein sequence ID" value="KAH0459097.1"/>
    <property type="molecule type" value="Genomic_DNA"/>
</dbReference>
<dbReference type="Pfam" id="PF13041">
    <property type="entry name" value="PPR_2"/>
    <property type="match status" value="1"/>
</dbReference>
<accession>A0AAV7GSG0</accession>
<gene>
    <name evidence="1" type="ORF">IEQ34_011911</name>
</gene>
<evidence type="ECO:0008006" key="3">
    <source>
        <dbReference type="Google" id="ProtNLM"/>
    </source>
</evidence>
<comment type="caution">
    <text evidence="1">The sequence shown here is derived from an EMBL/GenBank/DDBJ whole genome shotgun (WGS) entry which is preliminary data.</text>
</comment>
<proteinExistence type="predicted"/>
<evidence type="ECO:0000313" key="2">
    <source>
        <dbReference type="Proteomes" id="UP000775213"/>
    </source>
</evidence>
<protein>
    <recommendedName>
        <fullName evidence="3">Pentatricopeptide repeat-containing protein</fullName>
    </recommendedName>
</protein>
<dbReference type="AlphaFoldDB" id="A0AAV7GSG0"/>
<sequence length="59" mass="6861">MLRFAKLAGLERKLVLLPKLLKFYCVYVRSETPHQAIKLFCEMLKHGLELDSYTFSASL</sequence>
<name>A0AAV7GSG0_DENCH</name>
<evidence type="ECO:0000313" key="1">
    <source>
        <dbReference type="EMBL" id="KAH0459097.1"/>
    </source>
</evidence>
<organism evidence="1 2">
    <name type="scientific">Dendrobium chrysotoxum</name>
    <name type="common">Orchid</name>
    <dbReference type="NCBI Taxonomy" id="161865"/>
    <lineage>
        <taxon>Eukaryota</taxon>
        <taxon>Viridiplantae</taxon>
        <taxon>Streptophyta</taxon>
        <taxon>Embryophyta</taxon>
        <taxon>Tracheophyta</taxon>
        <taxon>Spermatophyta</taxon>
        <taxon>Magnoliopsida</taxon>
        <taxon>Liliopsida</taxon>
        <taxon>Asparagales</taxon>
        <taxon>Orchidaceae</taxon>
        <taxon>Epidendroideae</taxon>
        <taxon>Malaxideae</taxon>
        <taxon>Dendrobiinae</taxon>
        <taxon>Dendrobium</taxon>
    </lineage>
</organism>
<keyword evidence="2" id="KW-1185">Reference proteome</keyword>
<dbReference type="Proteomes" id="UP000775213">
    <property type="component" value="Unassembled WGS sequence"/>
</dbReference>
<dbReference type="InterPro" id="IPR002885">
    <property type="entry name" value="PPR_rpt"/>
</dbReference>